<feature type="domain" description="V-ATPase proteolipid subunit C-like" evidence="6">
    <location>
        <begin position="1"/>
        <end position="41"/>
    </location>
</feature>
<dbReference type="GO" id="GO:0033177">
    <property type="term" value="C:proton-transporting two-sector ATPase complex, proton-transporting domain"/>
    <property type="evidence" value="ECO:0007669"/>
    <property type="project" value="InterPro"/>
</dbReference>
<comment type="caution">
    <text evidence="7">The sequence shown here is derived from an EMBL/GenBank/DDBJ whole genome shotgun (WGS) entry which is preliminary data.</text>
</comment>
<feature type="signal peptide" evidence="5">
    <location>
        <begin position="1"/>
        <end position="21"/>
    </location>
</feature>
<gene>
    <name evidence="7" type="ORF">PENSUB_2515</name>
</gene>
<evidence type="ECO:0000256" key="2">
    <source>
        <dbReference type="ARBA" id="ARBA00022692"/>
    </source>
</evidence>
<sequence>MGCVCAIVFTCFGAAYGTAKAGVGVCSMGVLRPDLIVKSMLHRNFVQTANFYLDNPALI</sequence>
<evidence type="ECO:0000313" key="7">
    <source>
        <dbReference type="EMBL" id="OKP11963.1"/>
    </source>
</evidence>
<dbReference type="InterPro" id="IPR002379">
    <property type="entry name" value="ATPase_proteolipid_c-like_dom"/>
</dbReference>
<dbReference type="GO" id="GO:0015078">
    <property type="term" value="F:proton transmembrane transporter activity"/>
    <property type="evidence" value="ECO:0007669"/>
    <property type="project" value="InterPro"/>
</dbReference>
<keyword evidence="3" id="KW-1133">Transmembrane helix</keyword>
<evidence type="ECO:0000259" key="6">
    <source>
        <dbReference type="Pfam" id="PF00137"/>
    </source>
</evidence>
<evidence type="ECO:0000256" key="5">
    <source>
        <dbReference type="SAM" id="SignalP"/>
    </source>
</evidence>
<dbReference type="STRING" id="1316194.A0A1Q5UHM5"/>
<dbReference type="EMBL" id="MNBE01000255">
    <property type="protein sequence ID" value="OKP11963.1"/>
    <property type="molecule type" value="Genomic_DNA"/>
</dbReference>
<reference evidence="7 8" key="1">
    <citation type="submission" date="2016-10" db="EMBL/GenBank/DDBJ databases">
        <title>Genome sequence of the ascomycete fungus Penicillium subrubescens.</title>
        <authorList>
            <person name="De Vries R.P."/>
            <person name="Peng M."/>
            <person name="Dilokpimol A."/>
            <person name="Hilden K."/>
            <person name="Makela M.R."/>
            <person name="Grigoriev I."/>
            <person name="Riley R."/>
            <person name="Granchi Z."/>
        </authorList>
    </citation>
    <scope>NUCLEOTIDE SEQUENCE [LARGE SCALE GENOMIC DNA]</scope>
    <source>
        <strain evidence="7 8">CBS 132785</strain>
    </source>
</reference>
<evidence type="ECO:0000256" key="1">
    <source>
        <dbReference type="ARBA" id="ARBA00004141"/>
    </source>
</evidence>
<dbReference type="InterPro" id="IPR035921">
    <property type="entry name" value="F/V-ATP_Csub_sf"/>
</dbReference>
<dbReference type="AlphaFoldDB" id="A0A1Q5UHM5"/>
<keyword evidence="4" id="KW-0472">Membrane</keyword>
<keyword evidence="8" id="KW-1185">Reference proteome</keyword>
<feature type="chain" id="PRO_5013225424" evidence="5">
    <location>
        <begin position="22"/>
        <end position="59"/>
    </location>
</feature>
<dbReference type="Gene3D" id="1.20.120.610">
    <property type="entry name" value="lithium bound rotor ring of v- atpase"/>
    <property type="match status" value="1"/>
</dbReference>
<keyword evidence="2" id="KW-0812">Transmembrane</keyword>
<dbReference type="Pfam" id="PF00137">
    <property type="entry name" value="ATP-synt_C"/>
    <property type="match status" value="1"/>
</dbReference>
<accession>A0A1Q5UHM5</accession>
<comment type="subcellular location">
    <subcellularLocation>
        <location evidence="1">Membrane</location>
        <topology evidence="1">Multi-pass membrane protein</topology>
    </subcellularLocation>
</comment>
<evidence type="ECO:0000313" key="8">
    <source>
        <dbReference type="Proteomes" id="UP000186955"/>
    </source>
</evidence>
<protein>
    <submittedName>
        <fullName evidence="7">V-type proton ATPase 16 kDa proteolipid subunit</fullName>
    </submittedName>
</protein>
<dbReference type="Proteomes" id="UP000186955">
    <property type="component" value="Unassembled WGS sequence"/>
</dbReference>
<keyword evidence="5" id="KW-0732">Signal</keyword>
<proteinExistence type="predicted"/>
<evidence type="ECO:0000256" key="3">
    <source>
        <dbReference type="ARBA" id="ARBA00022989"/>
    </source>
</evidence>
<evidence type="ECO:0000256" key="4">
    <source>
        <dbReference type="ARBA" id="ARBA00023136"/>
    </source>
</evidence>
<organism evidence="7 8">
    <name type="scientific">Penicillium subrubescens</name>
    <dbReference type="NCBI Taxonomy" id="1316194"/>
    <lineage>
        <taxon>Eukaryota</taxon>
        <taxon>Fungi</taxon>
        <taxon>Dikarya</taxon>
        <taxon>Ascomycota</taxon>
        <taxon>Pezizomycotina</taxon>
        <taxon>Eurotiomycetes</taxon>
        <taxon>Eurotiomycetidae</taxon>
        <taxon>Eurotiales</taxon>
        <taxon>Aspergillaceae</taxon>
        <taxon>Penicillium</taxon>
    </lineage>
</organism>
<name>A0A1Q5UHM5_9EURO</name>